<accession>A0A511R5Y3</accession>
<reference evidence="1 2" key="1">
    <citation type="submission" date="2019-07" db="EMBL/GenBank/DDBJ databases">
        <title>Whole genome shotgun sequence of Meiothermus hypogaeus NBRC 106114.</title>
        <authorList>
            <person name="Hosoyama A."/>
            <person name="Uohara A."/>
            <person name="Ohji S."/>
            <person name="Ichikawa N."/>
        </authorList>
    </citation>
    <scope>NUCLEOTIDE SEQUENCE [LARGE SCALE GENOMIC DNA]</scope>
    <source>
        <strain evidence="1 2">NBRC 106114</strain>
    </source>
</reference>
<name>A0A511R5Y3_9DEIN</name>
<dbReference type="EMBL" id="BJXL01000100">
    <property type="protein sequence ID" value="GEM84436.1"/>
    <property type="molecule type" value="Genomic_DNA"/>
</dbReference>
<proteinExistence type="predicted"/>
<evidence type="ECO:0000313" key="1">
    <source>
        <dbReference type="EMBL" id="GEM84436.1"/>
    </source>
</evidence>
<evidence type="ECO:0000313" key="2">
    <source>
        <dbReference type="Proteomes" id="UP000321197"/>
    </source>
</evidence>
<comment type="caution">
    <text evidence="1">The sequence shown here is derived from an EMBL/GenBank/DDBJ whole genome shotgun (WGS) entry which is preliminary data.</text>
</comment>
<sequence>MILWHGKAGHHRHPWYIPPPRAGLVREVGNTVVDDPHLPGRGNTIAQRKVVVIAGYTDDLAAKPCNQALGEHGYSFALP</sequence>
<organism evidence="1 2">
    <name type="scientific">Meiothermus hypogaeus NBRC 106114</name>
    <dbReference type="NCBI Taxonomy" id="1227553"/>
    <lineage>
        <taxon>Bacteria</taxon>
        <taxon>Thermotogati</taxon>
        <taxon>Deinococcota</taxon>
        <taxon>Deinococci</taxon>
        <taxon>Thermales</taxon>
        <taxon>Thermaceae</taxon>
        <taxon>Meiothermus</taxon>
    </lineage>
</organism>
<gene>
    <name evidence="1" type="ORF">MHY01S_26020</name>
</gene>
<dbReference type="AlphaFoldDB" id="A0A511R5Y3"/>
<dbReference type="Proteomes" id="UP000321197">
    <property type="component" value="Unassembled WGS sequence"/>
</dbReference>
<protein>
    <submittedName>
        <fullName evidence="1">Uncharacterized protein</fullName>
    </submittedName>
</protein>